<dbReference type="EMBL" id="SJJY01000002">
    <property type="protein sequence ID" value="TCC24671.1"/>
    <property type="molecule type" value="Genomic_DNA"/>
</dbReference>
<dbReference type="Proteomes" id="UP000292385">
    <property type="component" value="Unassembled WGS sequence"/>
</dbReference>
<dbReference type="EMBL" id="SJKC01000007">
    <property type="protein sequence ID" value="TCC30914.1"/>
    <property type="molecule type" value="Genomic_DNA"/>
</dbReference>
<feature type="signal peptide" evidence="1">
    <location>
        <begin position="1"/>
        <end position="26"/>
    </location>
</feature>
<name>A0A4R0IFU3_9ACTN</name>
<gene>
    <name evidence="2" type="ORF">E0H58_10635</name>
    <name evidence="3" type="ORF">E0H92_38085</name>
</gene>
<dbReference type="Proteomes" id="UP000294225">
    <property type="component" value="Unassembled WGS sequence"/>
</dbReference>
<feature type="chain" id="PRO_5039033465" evidence="1">
    <location>
        <begin position="27"/>
        <end position="142"/>
    </location>
</feature>
<organism evidence="3 5">
    <name type="scientific">Kribbella speibonae</name>
    <dbReference type="NCBI Taxonomy" id="1572660"/>
    <lineage>
        <taxon>Bacteria</taxon>
        <taxon>Bacillati</taxon>
        <taxon>Actinomycetota</taxon>
        <taxon>Actinomycetes</taxon>
        <taxon>Propionibacteriales</taxon>
        <taxon>Kribbellaceae</taxon>
        <taxon>Kribbella</taxon>
    </lineage>
</organism>
<comment type="caution">
    <text evidence="3">The sequence shown here is derived from an EMBL/GenBank/DDBJ whole genome shotgun (WGS) entry which is preliminary data.</text>
</comment>
<evidence type="ECO:0000313" key="5">
    <source>
        <dbReference type="Proteomes" id="UP000294225"/>
    </source>
</evidence>
<evidence type="ECO:0000313" key="2">
    <source>
        <dbReference type="EMBL" id="TCC24671.1"/>
    </source>
</evidence>
<protein>
    <submittedName>
        <fullName evidence="3">Uncharacterized protein</fullName>
    </submittedName>
</protein>
<reference evidence="4 5" key="1">
    <citation type="submission" date="2019-02" db="EMBL/GenBank/DDBJ databases">
        <title>Kribbella capetownensis sp. nov. and Kribbella speibonae sp. nov., isolated from soil.</title>
        <authorList>
            <person name="Curtis S.M."/>
            <person name="Norton I."/>
            <person name="Everest G.J."/>
            <person name="Meyers P.R."/>
        </authorList>
    </citation>
    <scope>NUCLEOTIDE SEQUENCE [LARGE SCALE GENOMIC DNA]</scope>
    <source>
        <strain evidence="2 4">SK5</strain>
        <strain evidence="3 5">YM55</strain>
    </source>
</reference>
<proteinExistence type="predicted"/>
<dbReference type="RefSeq" id="WP_131461163.1">
    <property type="nucleotide sequence ID" value="NZ_SJJY01000002.1"/>
</dbReference>
<keyword evidence="4" id="KW-1185">Reference proteome</keyword>
<evidence type="ECO:0000313" key="4">
    <source>
        <dbReference type="Proteomes" id="UP000292385"/>
    </source>
</evidence>
<evidence type="ECO:0000313" key="3">
    <source>
        <dbReference type="EMBL" id="TCC30914.1"/>
    </source>
</evidence>
<evidence type="ECO:0000256" key="1">
    <source>
        <dbReference type="SAM" id="SignalP"/>
    </source>
</evidence>
<keyword evidence="1" id="KW-0732">Signal</keyword>
<dbReference type="AlphaFoldDB" id="A0A4R0IFU3"/>
<sequence>MHLRRSLLSALVVASTIGFGVAPAYAGATGSGTITFEGQSCDFTFTYAGGPPPAAVEIQSIDIADGCAADGTASGTVTFGPDDAATLTLNVAVSKPLSCGYSGSLTGTYAGNAATFPEQDVPKESGSILCPNPASIAVQATL</sequence>
<accession>A0A4R0IFU3</accession>